<keyword evidence="1" id="KW-1185">Reference proteome</keyword>
<accession>A0ABM3RR03</accession>
<proteinExistence type="predicted"/>
<sequence length="79" mass="8671">MQGCFPVLLRGPGKIHNHSTFITVAIEWIIEASCAFPTCIQVSCCYCYSHGLPDGTYEYLMESLIRPYASGGEKHGLGT</sequence>
<evidence type="ECO:0000313" key="2">
    <source>
        <dbReference type="RefSeq" id="XP_056698049.1"/>
    </source>
</evidence>
<dbReference type="GeneID" id="110787320"/>
<name>A0ABM3RR03_SPIOL</name>
<evidence type="ECO:0000313" key="1">
    <source>
        <dbReference type="Proteomes" id="UP000813463"/>
    </source>
</evidence>
<reference evidence="2" key="2">
    <citation type="submission" date="2025-08" db="UniProtKB">
        <authorList>
            <consortium name="RefSeq"/>
        </authorList>
    </citation>
    <scope>IDENTIFICATION</scope>
    <source>
        <tissue evidence="2">Leaf</tissue>
    </source>
</reference>
<reference evidence="1" key="1">
    <citation type="journal article" date="2021" name="Nat. Commun.">
        <title>Genomic analyses provide insights into spinach domestication and the genetic basis of agronomic traits.</title>
        <authorList>
            <person name="Cai X."/>
            <person name="Sun X."/>
            <person name="Xu C."/>
            <person name="Sun H."/>
            <person name="Wang X."/>
            <person name="Ge C."/>
            <person name="Zhang Z."/>
            <person name="Wang Q."/>
            <person name="Fei Z."/>
            <person name="Jiao C."/>
            <person name="Wang Q."/>
        </authorList>
    </citation>
    <scope>NUCLEOTIDE SEQUENCE [LARGE SCALE GENOMIC DNA]</scope>
    <source>
        <strain evidence="1">cv. Varoflay</strain>
    </source>
</reference>
<dbReference type="Proteomes" id="UP000813463">
    <property type="component" value="Chromosome 4"/>
</dbReference>
<organism evidence="1 2">
    <name type="scientific">Spinacia oleracea</name>
    <name type="common">Spinach</name>
    <dbReference type="NCBI Taxonomy" id="3562"/>
    <lineage>
        <taxon>Eukaryota</taxon>
        <taxon>Viridiplantae</taxon>
        <taxon>Streptophyta</taxon>
        <taxon>Embryophyta</taxon>
        <taxon>Tracheophyta</taxon>
        <taxon>Spermatophyta</taxon>
        <taxon>Magnoliopsida</taxon>
        <taxon>eudicotyledons</taxon>
        <taxon>Gunneridae</taxon>
        <taxon>Pentapetalae</taxon>
        <taxon>Caryophyllales</taxon>
        <taxon>Chenopodiaceae</taxon>
        <taxon>Chenopodioideae</taxon>
        <taxon>Anserineae</taxon>
        <taxon>Spinacia</taxon>
    </lineage>
</organism>
<protein>
    <submittedName>
        <fullName evidence="2">Uncharacterized protein isoform X2</fullName>
    </submittedName>
</protein>
<dbReference type="RefSeq" id="XP_056698049.1">
    <property type="nucleotide sequence ID" value="XM_056842071.1"/>
</dbReference>
<gene>
    <name evidence="2" type="primary">LOC110787320</name>
</gene>